<name>A0ABW9YJ60_9GAMM</name>
<reference evidence="2 3" key="1">
    <citation type="journal article" date="2017" name="Int. J. Syst. Evol. Microbiol.">
        <title>Photobacterium alginatilyticum sp. nov., a marine bacterium isolated from bottom seawater.</title>
        <authorList>
            <person name="Wang X."/>
            <person name="Wang Y."/>
            <person name="Yang X."/>
            <person name="Sun H."/>
            <person name="Li B."/>
            <person name="Zhang X.H."/>
        </authorList>
    </citation>
    <scope>NUCLEOTIDE SEQUENCE [LARGE SCALE GENOMIC DNA]</scope>
    <source>
        <strain evidence="2 3">P03D4</strain>
    </source>
</reference>
<comment type="caution">
    <text evidence="2">The sequence shown here is derived from an EMBL/GenBank/DDBJ whole genome shotgun (WGS) entry which is preliminary data.</text>
</comment>
<protein>
    <submittedName>
        <fullName evidence="2">Uncharacterized protein</fullName>
    </submittedName>
</protein>
<proteinExistence type="predicted"/>
<keyword evidence="3" id="KW-1185">Reference proteome</keyword>
<evidence type="ECO:0000313" key="3">
    <source>
        <dbReference type="Proteomes" id="UP000738517"/>
    </source>
</evidence>
<evidence type="ECO:0000256" key="1">
    <source>
        <dbReference type="SAM" id="MobiDB-lite"/>
    </source>
</evidence>
<feature type="region of interest" description="Disordered" evidence="1">
    <location>
        <begin position="452"/>
        <end position="471"/>
    </location>
</feature>
<gene>
    <name evidence="2" type="ORF">EIZ48_14985</name>
</gene>
<evidence type="ECO:0000313" key="2">
    <source>
        <dbReference type="EMBL" id="NBI53879.1"/>
    </source>
</evidence>
<dbReference type="RefSeq" id="WP_160652980.1">
    <property type="nucleotide sequence ID" value="NZ_RSEJ01000015.1"/>
</dbReference>
<sequence>MDQATETKVLNTLYDRLFQAVTYAPEGKQNDAFTSENTFLQFAQNQALNPKDFTNLVSPTNPAGDLGASQTFANLVDQMPSQTSSYSPSSTLISQTYKAIVDGANSTTKPDPEQEEKYKQAYNYLNTTSTIKDYTGAETTQTDNSAIYKTYLKNQTAYITAVSGYRTAYLGYDLSDPAQQRQWQANEPMLSNNVNQTYDTWRAQGAAQVEEALSVLASAINDAVGNVIRDAQKTMSSGMASSTGDGSKWYFSYPFPADFADPNASGFTAFSLKSDYLEETASAKATDWGASGSASWGLWSGSASASGHHAESHSHMDASKFDLSAEIAVVRVFRPWLNDLIFKLNNWYTNMTDIHGISTGKLTSEKLILPLIPTGFVVARNVEITADWSSDDKKHVEDSISTKASVGWGPFSVGGSYSHSSSKDYHKSTFDGGTLKIPGIQIIAWVSEITPASPPENAPVQESTEAEAPAI</sequence>
<dbReference type="Proteomes" id="UP000738517">
    <property type="component" value="Unassembled WGS sequence"/>
</dbReference>
<accession>A0ABW9YJ60</accession>
<organism evidence="2 3">
    <name type="scientific">Photobacterium alginatilyticum</name>
    <dbReference type="NCBI Taxonomy" id="1775171"/>
    <lineage>
        <taxon>Bacteria</taxon>
        <taxon>Pseudomonadati</taxon>
        <taxon>Pseudomonadota</taxon>
        <taxon>Gammaproteobacteria</taxon>
        <taxon>Vibrionales</taxon>
        <taxon>Vibrionaceae</taxon>
        <taxon>Photobacterium</taxon>
    </lineage>
</organism>
<dbReference type="EMBL" id="RSEJ01000015">
    <property type="protein sequence ID" value="NBI53879.1"/>
    <property type="molecule type" value="Genomic_DNA"/>
</dbReference>